<keyword evidence="3" id="KW-0378">Hydrolase</keyword>
<evidence type="ECO:0000259" key="2">
    <source>
        <dbReference type="Pfam" id="PF00561"/>
    </source>
</evidence>
<dbReference type="EMBL" id="FZOR01000018">
    <property type="protein sequence ID" value="SNT18236.1"/>
    <property type="molecule type" value="Genomic_DNA"/>
</dbReference>
<dbReference type="PANTHER" id="PTHR43433">
    <property type="entry name" value="HYDROLASE, ALPHA/BETA FOLD FAMILY PROTEIN"/>
    <property type="match status" value="1"/>
</dbReference>
<accession>A0A239KIQ0</accession>
<organism evidence="3 4">
    <name type="scientific">Actinomadura meyerae</name>
    <dbReference type="NCBI Taxonomy" id="240840"/>
    <lineage>
        <taxon>Bacteria</taxon>
        <taxon>Bacillati</taxon>
        <taxon>Actinomycetota</taxon>
        <taxon>Actinomycetes</taxon>
        <taxon>Streptosporangiales</taxon>
        <taxon>Thermomonosporaceae</taxon>
        <taxon>Actinomadura</taxon>
    </lineage>
</organism>
<dbReference type="Proteomes" id="UP000198318">
    <property type="component" value="Unassembled WGS sequence"/>
</dbReference>
<dbReference type="GO" id="GO:0046503">
    <property type="term" value="P:glycerolipid catabolic process"/>
    <property type="evidence" value="ECO:0007669"/>
    <property type="project" value="TreeGrafter"/>
</dbReference>
<keyword evidence="4" id="KW-1185">Reference proteome</keyword>
<evidence type="ECO:0000313" key="3">
    <source>
        <dbReference type="EMBL" id="SNT18236.1"/>
    </source>
</evidence>
<dbReference type="SUPFAM" id="SSF53474">
    <property type="entry name" value="alpha/beta-Hydrolases"/>
    <property type="match status" value="1"/>
</dbReference>
<feature type="domain" description="AB hydrolase-1" evidence="2">
    <location>
        <begin position="25"/>
        <end position="127"/>
    </location>
</feature>
<name>A0A239KIQ0_9ACTN</name>
<gene>
    <name evidence="3" type="ORF">SAMN05443665_101877</name>
</gene>
<feature type="region of interest" description="Disordered" evidence="1">
    <location>
        <begin position="134"/>
        <end position="160"/>
    </location>
</feature>
<dbReference type="AlphaFoldDB" id="A0A239KIQ0"/>
<proteinExistence type="predicted"/>
<dbReference type="Pfam" id="PF00561">
    <property type="entry name" value="Abhydrolase_1"/>
    <property type="match status" value="1"/>
</dbReference>
<dbReference type="RefSeq" id="WP_218826741.1">
    <property type="nucleotide sequence ID" value="NZ_FZOR01000018.1"/>
</dbReference>
<reference evidence="3 4" key="1">
    <citation type="submission" date="2017-06" db="EMBL/GenBank/DDBJ databases">
        <authorList>
            <person name="Kim H.J."/>
            <person name="Triplett B.A."/>
        </authorList>
    </citation>
    <scope>NUCLEOTIDE SEQUENCE [LARGE SCALE GENOMIC DNA]</scope>
    <source>
        <strain evidence="3 4">DSM 44715</strain>
    </source>
</reference>
<evidence type="ECO:0000256" key="1">
    <source>
        <dbReference type="SAM" id="MobiDB-lite"/>
    </source>
</evidence>
<dbReference type="InterPro" id="IPR050471">
    <property type="entry name" value="AB_hydrolase"/>
</dbReference>
<sequence length="160" mass="16630">MAEQMISVDGAEICAESFGDPGDAPILLIMGIGASMLWWGEGFCRGLADAGRFVVRYDHRDTGRSTTYDVGHPGYTGSDLVDDAARVLDAYGIPAAHVAGVSAGGAFGQLLALGHPRRVLSLVLISTTRAVPGAATFRRRPGSSDASSRPRGSTGPTPSR</sequence>
<evidence type="ECO:0000313" key="4">
    <source>
        <dbReference type="Proteomes" id="UP000198318"/>
    </source>
</evidence>
<dbReference type="PANTHER" id="PTHR43433:SF5">
    <property type="entry name" value="AB HYDROLASE-1 DOMAIN-CONTAINING PROTEIN"/>
    <property type="match status" value="1"/>
</dbReference>
<dbReference type="InterPro" id="IPR029058">
    <property type="entry name" value="AB_hydrolase_fold"/>
</dbReference>
<dbReference type="InterPro" id="IPR000073">
    <property type="entry name" value="AB_hydrolase_1"/>
</dbReference>
<dbReference type="Gene3D" id="3.40.50.1820">
    <property type="entry name" value="alpha/beta hydrolase"/>
    <property type="match status" value="1"/>
</dbReference>
<feature type="compositionally biased region" description="Polar residues" evidence="1">
    <location>
        <begin position="144"/>
        <end position="160"/>
    </location>
</feature>
<dbReference type="GO" id="GO:0004806">
    <property type="term" value="F:triacylglycerol lipase activity"/>
    <property type="evidence" value="ECO:0007669"/>
    <property type="project" value="TreeGrafter"/>
</dbReference>
<protein>
    <submittedName>
        <fullName evidence="3">Alpha/beta hydrolase fold</fullName>
    </submittedName>
</protein>